<evidence type="ECO:0000256" key="16">
    <source>
        <dbReference type="SAM" id="Phobius"/>
    </source>
</evidence>
<proteinExistence type="inferred from homology"/>
<dbReference type="GO" id="GO:0150104">
    <property type="term" value="P:transport across blood-brain barrier"/>
    <property type="evidence" value="ECO:0007669"/>
    <property type="project" value="Ensembl"/>
</dbReference>
<comment type="catalytic activity">
    <reaction evidence="11">
        <text>L-phenylalanine(in) = L-phenylalanine(out)</text>
        <dbReference type="Rhea" id="RHEA:27950"/>
        <dbReference type="ChEBI" id="CHEBI:58095"/>
    </reaction>
    <physiologicalReaction direction="left-to-right" evidence="11">
        <dbReference type="Rhea" id="RHEA:27951"/>
    </physiologicalReaction>
    <physiologicalReaction direction="right-to-left" evidence="11">
        <dbReference type="Rhea" id="RHEA:27952"/>
    </physiologicalReaction>
</comment>
<feature type="transmembrane region" description="Helical" evidence="16">
    <location>
        <begin position="163"/>
        <end position="181"/>
    </location>
</feature>
<dbReference type="GO" id="GO:0016324">
    <property type="term" value="C:apical plasma membrane"/>
    <property type="evidence" value="ECO:0007669"/>
    <property type="project" value="Ensembl"/>
</dbReference>
<evidence type="ECO:0000256" key="4">
    <source>
        <dbReference type="ARBA" id="ARBA00022692"/>
    </source>
</evidence>
<dbReference type="GO" id="GO:0015196">
    <property type="term" value="F:L-tryptophan transmembrane transporter activity"/>
    <property type="evidence" value="ECO:0007669"/>
    <property type="project" value="UniProtKB-ARBA"/>
</dbReference>
<keyword evidence="3" id="KW-1003">Cell membrane</keyword>
<feature type="compositionally biased region" description="Gly residues" evidence="15">
    <location>
        <begin position="8"/>
        <end position="28"/>
    </location>
</feature>
<evidence type="ECO:0000256" key="15">
    <source>
        <dbReference type="SAM" id="MobiDB-lite"/>
    </source>
</evidence>
<comment type="catalytic activity">
    <reaction evidence="9">
        <text>L-tyrosine(in) = L-tyrosine(out)</text>
        <dbReference type="Rhea" id="RHEA:68572"/>
        <dbReference type="ChEBI" id="CHEBI:58315"/>
    </reaction>
    <physiologicalReaction direction="left-to-right" evidence="9">
        <dbReference type="Rhea" id="RHEA:68573"/>
    </physiologicalReaction>
    <physiologicalReaction direction="right-to-left" evidence="9">
        <dbReference type="Rhea" id="RHEA:68574"/>
    </physiologicalReaction>
</comment>
<comment type="catalytic activity">
    <reaction evidence="10">
        <text>L-thyroxine(out) = L-thyroxine(in)</text>
        <dbReference type="Rhea" id="RHEA:71819"/>
        <dbReference type="ChEBI" id="CHEBI:58448"/>
    </reaction>
    <physiologicalReaction direction="left-to-right" evidence="10">
        <dbReference type="Rhea" id="RHEA:71820"/>
    </physiologicalReaction>
    <physiologicalReaction direction="right-to-left" evidence="10">
        <dbReference type="Rhea" id="RHEA:71821"/>
    </physiologicalReaction>
</comment>
<feature type="transmembrane region" description="Helical" evidence="16">
    <location>
        <begin position="356"/>
        <end position="374"/>
    </location>
</feature>
<evidence type="ECO:0000313" key="17">
    <source>
        <dbReference type="Ensembl" id="ENSCJPP00005021279.1"/>
    </source>
</evidence>
<evidence type="ECO:0000256" key="14">
    <source>
        <dbReference type="ARBA" id="ARBA00078724"/>
    </source>
</evidence>
<evidence type="ECO:0000256" key="2">
    <source>
        <dbReference type="ARBA" id="ARBA00006727"/>
    </source>
</evidence>
<dbReference type="InterPro" id="IPR011701">
    <property type="entry name" value="MFS"/>
</dbReference>
<dbReference type="GeneTree" id="ENSGT00940000159450"/>
<keyword evidence="4 16" id="KW-0812">Transmembrane</keyword>
<dbReference type="SUPFAM" id="SSF103473">
    <property type="entry name" value="MFS general substrate transporter"/>
    <property type="match status" value="1"/>
</dbReference>
<keyword evidence="5 16" id="KW-1133">Transmembrane helix</keyword>
<dbReference type="InterPro" id="IPR050327">
    <property type="entry name" value="Proton-linked_MCT"/>
</dbReference>
<feature type="transmembrane region" description="Helical" evidence="16">
    <location>
        <begin position="480"/>
        <end position="499"/>
    </location>
</feature>
<dbReference type="AlphaFoldDB" id="A0A8C2U525"/>
<sequence length="652" mass="69703">MEEEEDGGGGGEAGSEAAAGGGGRGGLAGMWDRLRGSRAAGGGRSAAAMAQRGAEGGERGPAEEGGEGEPRTGAEKGPSGAAAPFQPPEGGFGWVVVFAAAWCNGSIFGIHNSFGIIYTMLQNDLGEGEKDPTLEFKTAWVGSLAMGMIFFCSPIVSIFTDRIGCRTTAALGAAIAFIGLLSSSFTKSLEVRYFTYGLLFGCGSSFAFQPSLVILGHYFKRRLGLANGIVAGSSCLISVPLPFFLKMVGKAIGLAHTFQVLSALMLIQIFLSLTYRPLLPPSCDSQHDGQDKLGSRSVRQQCWAQMRKYFNLRVFRRKTYRIWAFGIATAVLGYFVPYMHLVKYVEKEFGETKKDWILPVCLGGMSGLGRLISGRIGDCIPGLKKIYLQVASFVLFGIMCMMIPQCRGFEAVIVICLFLGLCDGCFTTIMAPIAFELVGPMQASQAIGYLMGLMAVPMTAGTPIAGYFNDYFQNYHAGFYFAGVPPIVGGLVLSIVPLVHQRMLQKQRLDSGKDKMLTPEAVVNGNDVPVASHEASSRSCLVLVGHSGARSPPAFASHHFHGFLEHLYPAEHYIKDLPCSGCPRSHPPTRAKPSPGAVFTWPSGHFGDLQDMGLMSGQTATWLLTLFTAPNSGPGKQLSSECGQQVGPSRPL</sequence>
<evidence type="ECO:0000256" key="6">
    <source>
        <dbReference type="ARBA" id="ARBA00023136"/>
    </source>
</evidence>
<dbReference type="FunFam" id="1.20.1250.20:FF:001016">
    <property type="entry name" value="Solute carrier family 16 member 2"/>
    <property type="match status" value="1"/>
</dbReference>
<dbReference type="GO" id="GO:0042802">
    <property type="term" value="F:identical protein binding"/>
    <property type="evidence" value="ECO:0007669"/>
    <property type="project" value="Ensembl"/>
</dbReference>
<evidence type="ECO:0000256" key="11">
    <source>
        <dbReference type="ARBA" id="ARBA00052346"/>
    </source>
</evidence>
<dbReference type="GO" id="GO:0006520">
    <property type="term" value="P:amino acid metabolic process"/>
    <property type="evidence" value="ECO:0007669"/>
    <property type="project" value="Ensembl"/>
</dbReference>
<evidence type="ECO:0000256" key="5">
    <source>
        <dbReference type="ARBA" id="ARBA00022989"/>
    </source>
</evidence>
<keyword evidence="18" id="KW-1185">Reference proteome</keyword>
<feature type="region of interest" description="Disordered" evidence="15">
    <location>
        <begin position="633"/>
        <end position="652"/>
    </location>
</feature>
<dbReference type="GO" id="GO:0042403">
    <property type="term" value="P:thyroid hormone metabolic process"/>
    <property type="evidence" value="ECO:0007669"/>
    <property type="project" value="Ensembl"/>
</dbReference>
<evidence type="ECO:0000256" key="13">
    <source>
        <dbReference type="ARBA" id="ARBA00073865"/>
    </source>
</evidence>
<feature type="transmembrane region" description="Helical" evidence="16">
    <location>
        <begin position="386"/>
        <end position="405"/>
    </location>
</feature>
<dbReference type="GO" id="GO:0015192">
    <property type="term" value="F:L-phenylalanine transmembrane transporter activity"/>
    <property type="evidence" value="ECO:0007669"/>
    <property type="project" value="UniProtKB-ARBA"/>
</dbReference>
<dbReference type="CDD" id="cd17465">
    <property type="entry name" value="MFS_MCT8"/>
    <property type="match status" value="1"/>
</dbReference>
<evidence type="ECO:0000256" key="12">
    <source>
        <dbReference type="ARBA" id="ARBA00058829"/>
    </source>
</evidence>
<evidence type="ECO:0000256" key="8">
    <source>
        <dbReference type="ARBA" id="ARBA00050480"/>
    </source>
</evidence>
<evidence type="ECO:0000256" key="9">
    <source>
        <dbReference type="ARBA" id="ARBA00050518"/>
    </source>
</evidence>
<dbReference type="GO" id="GO:2000178">
    <property type="term" value="P:negative regulation of neural precursor cell proliferation"/>
    <property type="evidence" value="ECO:0007669"/>
    <property type="project" value="Ensembl"/>
</dbReference>
<dbReference type="PANTHER" id="PTHR11360:SF123">
    <property type="entry name" value="MONOCARBOXYLATE TRANSPORTER 8"/>
    <property type="match status" value="1"/>
</dbReference>
<dbReference type="Ensembl" id="ENSCJPT00005029238.1">
    <property type="protein sequence ID" value="ENSCJPP00005021279.1"/>
    <property type="gene ID" value="ENSCJPG00005017029.1"/>
</dbReference>
<evidence type="ECO:0000256" key="7">
    <source>
        <dbReference type="ARBA" id="ARBA00050278"/>
    </source>
</evidence>
<feature type="compositionally biased region" description="Basic and acidic residues" evidence="15">
    <location>
        <begin position="55"/>
        <end position="74"/>
    </location>
</feature>
<protein>
    <recommendedName>
        <fullName evidence="13">Monocarboxylate transporter 10</fullName>
    </recommendedName>
    <alternativeName>
        <fullName evidence="14">Solute carrier family 16 member 10</fullName>
    </alternativeName>
</protein>
<dbReference type="PANTHER" id="PTHR11360">
    <property type="entry name" value="MONOCARBOXYLATE TRANSPORTER"/>
    <property type="match status" value="1"/>
</dbReference>
<dbReference type="Pfam" id="PF07690">
    <property type="entry name" value="MFS_1"/>
    <property type="match status" value="1"/>
</dbReference>
<dbReference type="GO" id="GO:0015349">
    <property type="term" value="F:thyroid hormone transmembrane transporter activity"/>
    <property type="evidence" value="ECO:0007669"/>
    <property type="project" value="Ensembl"/>
</dbReference>
<feature type="transmembrane region" description="Helical" evidence="16">
    <location>
        <begin position="138"/>
        <end position="156"/>
    </location>
</feature>
<gene>
    <name evidence="17" type="primary">SLC16A2</name>
</gene>
<evidence type="ECO:0000256" key="1">
    <source>
        <dbReference type="ARBA" id="ARBA00004554"/>
    </source>
</evidence>
<evidence type="ECO:0000313" key="18">
    <source>
        <dbReference type="Proteomes" id="UP000694412"/>
    </source>
</evidence>
<dbReference type="Gene3D" id="1.20.1250.20">
    <property type="entry name" value="MFS general substrate transporter like domains"/>
    <property type="match status" value="2"/>
</dbReference>
<dbReference type="Proteomes" id="UP000694412">
    <property type="component" value="Chromosome 4"/>
</dbReference>
<feature type="transmembrane region" description="Helical" evidence="16">
    <location>
        <begin position="411"/>
        <end position="435"/>
    </location>
</feature>
<accession>A0A8C2U525</accession>
<comment type="similarity">
    <text evidence="2">Belongs to the major facilitator superfamily. Monocarboxylate porter (TC 2.A.1.13) family.</text>
</comment>
<evidence type="ECO:0000256" key="3">
    <source>
        <dbReference type="ARBA" id="ARBA00022475"/>
    </source>
</evidence>
<reference evidence="17" key="3">
    <citation type="submission" date="2025-09" db="UniProtKB">
        <authorList>
            <consortium name="Ensembl"/>
        </authorList>
    </citation>
    <scope>IDENTIFICATION</scope>
</reference>
<reference evidence="17" key="1">
    <citation type="submission" date="2015-11" db="EMBL/GenBank/DDBJ databases">
        <authorList>
            <consortium name="International Coturnix japonica Genome Analysis Consortium"/>
            <person name="Warren W."/>
            <person name="Burt D.W."/>
            <person name="Antin P.B."/>
            <person name="Lanford R."/>
            <person name="Gros J."/>
            <person name="Wilson R.K."/>
        </authorList>
    </citation>
    <scope>NUCLEOTIDE SEQUENCE [LARGE SCALE GENOMIC DNA]</scope>
</reference>
<feature type="transmembrane region" description="Helical" evidence="16">
    <location>
        <begin position="223"/>
        <end position="245"/>
    </location>
</feature>
<comment type="subcellular location">
    <subcellularLocation>
        <location evidence="1">Basolateral cell membrane</location>
        <topology evidence="1">Multi-pass membrane protein</topology>
    </subcellularLocation>
</comment>
<feature type="region of interest" description="Disordered" evidence="15">
    <location>
        <begin position="1"/>
        <end position="85"/>
    </location>
</feature>
<comment type="catalytic activity">
    <reaction evidence="7">
        <text>L-tryptophan(in) = L-tryptophan(out)</text>
        <dbReference type="Rhea" id="RHEA:70947"/>
        <dbReference type="ChEBI" id="CHEBI:57912"/>
    </reaction>
    <physiologicalReaction direction="left-to-right" evidence="7">
        <dbReference type="Rhea" id="RHEA:70948"/>
    </physiologicalReaction>
    <physiologicalReaction direction="right-to-left" evidence="7">
        <dbReference type="Rhea" id="RHEA:70949"/>
    </physiologicalReaction>
</comment>
<dbReference type="InterPro" id="IPR036259">
    <property type="entry name" value="MFS_trans_sf"/>
</dbReference>
<comment type="function">
    <text evidence="12">Sodium- and proton-independent thyroid hormones and aromatic acids transporter. Mediates both uptake and efflux of 3,5,3'-triiodothyronine (T3) and 3,5,3',5'-tetraiodothyronine (T4) with high affinity, suggesting a role in the homeostasis of thyroid hormone levels. Responsible for low affinity bidirectional transport of the aromatic amino acids, such as phenylalanine, tyrosine, tryptophan and L-3,4-dihydroxyphenylalanine (L-dopa). Plays an important role in homeostasis of aromatic amino acids.</text>
</comment>
<evidence type="ECO:0000256" key="10">
    <source>
        <dbReference type="ARBA" id="ARBA00051690"/>
    </source>
</evidence>
<feature type="transmembrane region" description="Helical" evidence="16">
    <location>
        <begin position="447"/>
        <end position="468"/>
    </location>
</feature>
<feature type="transmembrane region" description="Helical" evidence="16">
    <location>
        <begin position="193"/>
        <end position="216"/>
    </location>
</feature>
<comment type="catalytic activity">
    <reaction evidence="8">
        <text>3,3',5-triiodo-L-thyronine(out) = 3,3',5-triiodo-L-thyronine(in)</text>
        <dbReference type="Rhea" id="RHEA:71811"/>
        <dbReference type="ChEBI" id="CHEBI:533015"/>
    </reaction>
    <physiologicalReaction direction="left-to-right" evidence="8">
        <dbReference type="Rhea" id="RHEA:71812"/>
    </physiologicalReaction>
    <physiologicalReaction direction="right-to-left" evidence="8">
        <dbReference type="Rhea" id="RHEA:71813"/>
    </physiologicalReaction>
</comment>
<keyword evidence="6 16" id="KW-0472">Membrane</keyword>
<feature type="transmembrane region" description="Helical" evidence="16">
    <location>
        <begin position="251"/>
        <end position="271"/>
    </location>
</feature>
<feature type="transmembrane region" description="Helical" evidence="16">
    <location>
        <begin position="320"/>
        <end position="336"/>
    </location>
</feature>
<dbReference type="GO" id="GO:0016323">
    <property type="term" value="C:basolateral plasma membrane"/>
    <property type="evidence" value="ECO:0007669"/>
    <property type="project" value="UniProtKB-SubCell"/>
</dbReference>
<dbReference type="GO" id="GO:0089718">
    <property type="term" value="P:amino acid import across plasma membrane"/>
    <property type="evidence" value="ECO:0007669"/>
    <property type="project" value="Ensembl"/>
</dbReference>
<feature type="compositionally biased region" description="Polar residues" evidence="15">
    <location>
        <begin position="637"/>
        <end position="652"/>
    </location>
</feature>
<organism evidence="17 18">
    <name type="scientific">Coturnix japonica</name>
    <name type="common">Japanese quail</name>
    <name type="synonym">Coturnix coturnix japonica</name>
    <dbReference type="NCBI Taxonomy" id="93934"/>
    <lineage>
        <taxon>Eukaryota</taxon>
        <taxon>Metazoa</taxon>
        <taxon>Chordata</taxon>
        <taxon>Craniata</taxon>
        <taxon>Vertebrata</taxon>
        <taxon>Euteleostomi</taxon>
        <taxon>Archelosauria</taxon>
        <taxon>Archosauria</taxon>
        <taxon>Dinosauria</taxon>
        <taxon>Saurischia</taxon>
        <taxon>Theropoda</taxon>
        <taxon>Coelurosauria</taxon>
        <taxon>Aves</taxon>
        <taxon>Neognathae</taxon>
        <taxon>Galloanserae</taxon>
        <taxon>Galliformes</taxon>
        <taxon>Phasianidae</taxon>
        <taxon>Perdicinae</taxon>
        <taxon>Coturnix</taxon>
    </lineage>
</organism>
<feature type="transmembrane region" description="Helical" evidence="16">
    <location>
        <begin position="92"/>
        <end position="118"/>
    </location>
</feature>
<name>A0A8C2U525_COTJA</name>
<reference evidence="17" key="2">
    <citation type="submission" date="2025-08" db="UniProtKB">
        <authorList>
            <consortium name="Ensembl"/>
        </authorList>
    </citation>
    <scope>IDENTIFICATION</scope>
</reference>
<dbReference type="GO" id="GO:0005302">
    <property type="term" value="F:L-tyrosine transmembrane transporter activity"/>
    <property type="evidence" value="ECO:0007669"/>
    <property type="project" value="UniProtKB-ARBA"/>
</dbReference>